<gene>
    <name evidence="9" type="ORF">MHL29_09885</name>
</gene>
<dbReference type="PROSITE" id="PS51352">
    <property type="entry name" value="THIOREDOXIN_2"/>
    <property type="match status" value="1"/>
</dbReference>
<keyword evidence="7" id="KW-0812">Transmembrane</keyword>
<dbReference type="Pfam" id="PF13462">
    <property type="entry name" value="Thioredoxin_4"/>
    <property type="match status" value="1"/>
</dbReference>
<evidence type="ECO:0000256" key="4">
    <source>
        <dbReference type="ARBA" id="ARBA00023157"/>
    </source>
</evidence>
<evidence type="ECO:0000256" key="6">
    <source>
        <dbReference type="SAM" id="MobiDB-lite"/>
    </source>
</evidence>
<protein>
    <submittedName>
        <fullName evidence="9">DsbA family protein</fullName>
    </submittedName>
</protein>
<dbReference type="PANTHER" id="PTHR13887">
    <property type="entry name" value="GLUTATHIONE S-TRANSFERASE KAPPA"/>
    <property type="match status" value="1"/>
</dbReference>
<dbReference type="EMBL" id="JAKRCV010000028">
    <property type="protein sequence ID" value="MCG7322195.1"/>
    <property type="molecule type" value="Genomic_DNA"/>
</dbReference>
<keyword evidence="5" id="KW-0676">Redox-active center</keyword>
<dbReference type="Gene3D" id="3.40.30.10">
    <property type="entry name" value="Glutaredoxin"/>
    <property type="match status" value="1"/>
</dbReference>
<feature type="compositionally biased region" description="Low complexity" evidence="6">
    <location>
        <begin position="46"/>
        <end position="57"/>
    </location>
</feature>
<dbReference type="InterPro" id="IPR036249">
    <property type="entry name" value="Thioredoxin-like_sf"/>
</dbReference>
<dbReference type="RefSeq" id="WP_239264295.1">
    <property type="nucleotide sequence ID" value="NZ_JAKRCV010000028.1"/>
</dbReference>
<evidence type="ECO:0000256" key="1">
    <source>
        <dbReference type="ARBA" id="ARBA00005791"/>
    </source>
</evidence>
<evidence type="ECO:0000256" key="2">
    <source>
        <dbReference type="ARBA" id="ARBA00022729"/>
    </source>
</evidence>
<sequence length="257" mass="27079">MTSQSSPPRRSATRSREVVVLSVLLVVAVVIIGMLLLRPPAQQAAAPAQPGATQQAGSRPATPSSPTTQGKVTDTARRIPGDPLALGKVDAPVVMIEYADYACPFCAKFALETQPELVKKYVDASVLRIEWHDLVIFGDKSQRAAQAARAAGAQGRFWQFHHALFAASPTSGHPDLTDDRLLGFARTAGVRDLAAFQKAMTSSAVEEAVGRETQVARQLGATSTPVFVINGTPVVGAQPAEVFTQVIDQAAAAAQQG</sequence>
<feature type="transmembrane region" description="Helical" evidence="7">
    <location>
        <begin position="18"/>
        <end position="37"/>
    </location>
</feature>
<keyword evidence="4" id="KW-1015">Disulfide bond</keyword>
<accession>A0ABS9Q2T6</accession>
<name>A0ABS9Q2T6_9MICO</name>
<keyword evidence="10" id="KW-1185">Reference proteome</keyword>
<dbReference type="PANTHER" id="PTHR13887:SF14">
    <property type="entry name" value="DISULFIDE BOND FORMATION PROTEIN D"/>
    <property type="match status" value="1"/>
</dbReference>
<feature type="domain" description="Thioredoxin" evidence="8">
    <location>
        <begin position="54"/>
        <end position="252"/>
    </location>
</feature>
<keyword evidence="2" id="KW-0732">Signal</keyword>
<evidence type="ECO:0000256" key="3">
    <source>
        <dbReference type="ARBA" id="ARBA00023002"/>
    </source>
</evidence>
<keyword evidence="3" id="KW-0560">Oxidoreductase</keyword>
<evidence type="ECO:0000259" key="8">
    <source>
        <dbReference type="PROSITE" id="PS51352"/>
    </source>
</evidence>
<evidence type="ECO:0000313" key="10">
    <source>
        <dbReference type="Proteomes" id="UP001521931"/>
    </source>
</evidence>
<comment type="caution">
    <text evidence="9">The sequence shown here is derived from an EMBL/GenBank/DDBJ whole genome shotgun (WGS) entry which is preliminary data.</text>
</comment>
<feature type="compositionally biased region" description="Polar residues" evidence="6">
    <location>
        <begin position="61"/>
        <end position="72"/>
    </location>
</feature>
<reference evidence="9 10" key="1">
    <citation type="submission" date="2022-02" db="EMBL/GenBank/DDBJ databases">
        <title>Uncovering new skin microbiome diversity through culturing and metagenomics.</title>
        <authorList>
            <person name="Conlan S."/>
            <person name="Deming C."/>
            <person name="Nisc Comparative Sequencing Program N."/>
            <person name="Segre J.A."/>
        </authorList>
    </citation>
    <scope>NUCLEOTIDE SEQUENCE [LARGE SCALE GENOMIC DNA]</scope>
    <source>
        <strain evidence="9 10">ACRQZ</strain>
    </source>
</reference>
<feature type="region of interest" description="Disordered" evidence="6">
    <location>
        <begin position="46"/>
        <end position="81"/>
    </location>
</feature>
<evidence type="ECO:0000313" key="9">
    <source>
        <dbReference type="EMBL" id="MCG7322195.1"/>
    </source>
</evidence>
<keyword evidence="7" id="KW-0472">Membrane</keyword>
<dbReference type="InterPro" id="IPR013766">
    <property type="entry name" value="Thioredoxin_domain"/>
</dbReference>
<dbReference type="Proteomes" id="UP001521931">
    <property type="component" value="Unassembled WGS sequence"/>
</dbReference>
<evidence type="ECO:0000256" key="7">
    <source>
        <dbReference type="SAM" id="Phobius"/>
    </source>
</evidence>
<proteinExistence type="inferred from homology"/>
<dbReference type="InterPro" id="IPR012336">
    <property type="entry name" value="Thioredoxin-like_fold"/>
</dbReference>
<organism evidence="9 10">
    <name type="scientific">Arsenicicoccus bolidensis</name>
    <dbReference type="NCBI Taxonomy" id="229480"/>
    <lineage>
        <taxon>Bacteria</taxon>
        <taxon>Bacillati</taxon>
        <taxon>Actinomycetota</taxon>
        <taxon>Actinomycetes</taxon>
        <taxon>Micrococcales</taxon>
        <taxon>Intrasporangiaceae</taxon>
        <taxon>Arsenicicoccus</taxon>
    </lineage>
</organism>
<evidence type="ECO:0000256" key="5">
    <source>
        <dbReference type="ARBA" id="ARBA00023284"/>
    </source>
</evidence>
<comment type="similarity">
    <text evidence="1">Belongs to the thioredoxin family. DsbA subfamily.</text>
</comment>
<dbReference type="SUPFAM" id="SSF52833">
    <property type="entry name" value="Thioredoxin-like"/>
    <property type="match status" value="1"/>
</dbReference>
<keyword evidence="7" id="KW-1133">Transmembrane helix</keyword>